<dbReference type="InterPro" id="IPR007110">
    <property type="entry name" value="Ig-like_dom"/>
</dbReference>
<dbReference type="Gene3D" id="2.60.40.10">
    <property type="entry name" value="Immunoglobulins"/>
    <property type="match status" value="1"/>
</dbReference>
<protein>
    <recommendedName>
        <fullName evidence="5">Ig-like domain-containing protein</fullName>
    </recommendedName>
</protein>
<keyword evidence="1" id="KW-0732">Signal</keyword>
<dbReference type="InterPro" id="IPR003599">
    <property type="entry name" value="Ig_sub"/>
</dbReference>
<keyword evidence="4" id="KW-0812">Transmembrane</keyword>
<comment type="caution">
    <text evidence="6">The sequence shown here is derived from an EMBL/GenBank/DDBJ whole genome shotgun (WGS) entry which is preliminary data.</text>
</comment>
<dbReference type="InterPro" id="IPR036179">
    <property type="entry name" value="Ig-like_dom_sf"/>
</dbReference>
<sequence>MSITTSEGKLSARRYISGRRNRAVGSASPGCRGARAAGAPPDVPQQSSGTSGAPPCRFTTSSIVRCLCRGGPFTTASSWPQESGAARCSVGVILESPVHPVTEGDTLTLRCLYQLLTPPNLRADFYKDGSLIQSQTTEIIITTVSKSHEGFYYCKHTERGDSPKSWISVTVSHPESQMSVLHVFSSVLAVCPYLLVTVVLIFKCCKMRDETMDFRHDTQKKTVKRLIQEGESDLPEHIDVSVRKKQPMDLSDLCREEDSSVESRLWQNESPEPSCVSMKSDWSMEHPIHFSLGESSADLREGLLKITLLILRKMNQTDLANTLQTTNAENAGPSTDVAQGKSHCQTTMFECNRGKPVSTALSAKLTNLLAQWIATSCQPISVAEDDGLELVLQVATGDPS</sequence>
<dbReference type="InterPro" id="IPR050488">
    <property type="entry name" value="Ig_Fc_receptor"/>
</dbReference>
<accession>A0AA88TTA5</accession>
<keyword evidence="4" id="KW-1133">Transmembrane helix</keyword>
<dbReference type="PROSITE" id="PS50835">
    <property type="entry name" value="IG_LIKE"/>
    <property type="match status" value="1"/>
</dbReference>
<feature type="region of interest" description="Disordered" evidence="3">
    <location>
        <begin position="1"/>
        <end position="56"/>
    </location>
</feature>
<evidence type="ECO:0000256" key="3">
    <source>
        <dbReference type="SAM" id="MobiDB-lite"/>
    </source>
</evidence>
<dbReference type="SUPFAM" id="SSF48726">
    <property type="entry name" value="Immunoglobulin"/>
    <property type="match status" value="1"/>
</dbReference>
<keyword evidence="2" id="KW-1015">Disulfide bond</keyword>
<keyword evidence="4" id="KW-0472">Membrane</keyword>
<evidence type="ECO:0000313" key="7">
    <source>
        <dbReference type="Proteomes" id="UP001187343"/>
    </source>
</evidence>
<feature type="transmembrane region" description="Helical" evidence="4">
    <location>
        <begin position="180"/>
        <end position="202"/>
    </location>
</feature>
<gene>
    <name evidence="6" type="ORF">Q8A67_006193</name>
</gene>
<feature type="compositionally biased region" description="Low complexity" evidence="3">
    <location>
        <begin position="25"/>
        <end position="40"/>
    </location>
</feature>
<dbReference type="GO" id="GO:0007166">
    <property type="term" value="P:cell surface receptor signaling pathway"/>
    <property type="evidence" value="ECO:0007669"/>
    <property type="project" value="TreeGrafter"/>
</dbReference>
<dbReference type="Proteomes" id="UP001187343">
    <property type="component" value="Unassembled WGS sequence"/>
</dbReference>
<organism evidence="6 7">
    <name type="scientific">Cirrhinus molitorella</name>
    <name type="common">mud carp</name>
    <dbReference type="NCBI Taxonomy" id="172907"/>
    <lineage>
        <taxon>Eukaryota</taxon>
        <taxon>Metazoa</taxon>
        <taxon>Chordata</taxon>
        <taxon>Craniata</taxon>
        <taxon>Vertebrata</taxon>
        <taxon>Euteleostomi</taxon>
        <taxon>Actinopterygii</taxon>
        <taxon>Neopterygii</taxon>
        <taxon>Teleostei</taxon>
        <taxon>Ostariophysi</taxon>
        <taxon>Cypriniformes</taxon>
        <taxon>Cyprinidae</taxon>
        <taxon>Labeoninae</taxon>
        <taxon>Labeonini</taxon>
        <taxon>Cirrhinus</taxon>
    </lineage>
</organism>
<dbReference type="AlphaFoldDB" id="A0AA88TTA5"/>
<dbReference type="Pfam" id="PF13895">
    <property type="entry name" value="Ig_2"/>
    <property type="match status" value="1"/>
</dbReference>
<dbReference type="SMART" id="SM00409">
    <property type="entry name" value="IG"/>
    <property type="match status" value="1"/>
</dbReference>
<name>A0AA88TTA5_9TELE</name>
<dbReference type="PANTHER" id="PTHR11481:SF64">
    <property type="entry name" value="FC RECEPTOR-LIKE PROTEIN 4"/>
    <property type="match status" value="1"/>
</dbReference>
<feature type="domain" description="Ig-like" evidence="5">
    <location>
        <begin position="80"/>
        <end position="172"/>
    </location>
</feature>
<dbReference type="GO" id="GO:0004888">
    <property type="term" value="F:transmembrane signaling receptor activity"/>
    <property type="evidence" value="ECO:0007669"/>
    <property type="project" value="TreeGrafter"/>
</dbReference>
<evidence type="ECO:0000256" key="1">
    <source>
        <dbReference type="ARBA" id="ARBA00022729"/>
    </source>
</evidence>
<evidence type="ECO:0000259" key="5">
    <source>
        <dbReference type="PROSITE" id="PS50835"/>
    </source>
</evidence>
<dbReference type="InterPro" id="IPR013783">
    <property type="entry name" value="Ig-like_fold"/>
</dbReference>
<evidence type="ECO:0000256" key="2">
    <source>
        <dbReference type="ARBA" id="ARBA00023157"/>
    </source>
</evidence>
<keyword evidence="7" id="KW-1185">Reference proteome</keyword>
<dbReference type="GO" id="GO:0009897">
    <property type="term" value="C:external side of plasma membrane"/>
    <property type="evidence" value="ECO:0007669"/>
    <property type="project" value="TreeGrafter"/>
</dbReference>
<dbReference type="EMBL" id="JAUYZG010000005">
    <property type="protein sequence ID" value="KAK2907208.1"/>
    <property type="molecule type" value="Genomic_DNA"/>
</dbReference>
<evidence type="ECO:0000313" key="6">
    <source>
        <dbReference type="EMBL" id="KAK2907208.1"/>
    </source>
</evidence>
<reference evidence="6" key="1">
    <citation type="submission" date="2023-08" db="EMBL/GenBank/DDBJ databases">
        <title>Chromosome-level Genome Assembly of mud carp (Cirrhinus molitorella).</title>
        <authorList>
            <person name="Liu H."/>
        </authorList>
    </citation>
    <scope>NUCLEOTIDE SEQUENCE</scope>
    <source>
        <strain evidence="6">Prfri</strain>
        <tissue evidence="6">Muscle</tissue>
    </source>
</reference>
<evidence type="ECO:0000256" key="4">
    <source>
        <dbReference type="SAM" id="Phobius"/>
    </source>
</evidence>
<proteinExistence type="predicted"/>
<dbReference type="GO" id="GO:0006955">
    <property type="term" value="P:immune response"/>
    <property type="evidence" value="ECO:0007669"/>
    <property type="project" value="TreeGrafter"/>
</dbReference>
<dbReference type="PANTHER" id="PTHR11481">
    <property type="entry name" value="IMMUNOGLOBULIN FC RECEPTOR"/>
    <property type="match status" value="1"/>
</dbReference>